<keyword evidence="2" id="KW-0645">Protease</keyword>
<organism evidence="7 8">
    <name type="scientific">Wallemia hederae</name>
    <dbReference type="NCBI Taxonomy" id="1540922"/>
    <lineage>
        <taxon>Eukaryota</taxon>
        <taxon>Fungi</taxon>
        <taxon>Dikarya</taxon>
        <taxon>Basidiomycota</taxon>
        <taxon>Wallemiomycotina</taxon>
        <taxon>Wallemiomycetes</taxon>
        <taxon>Wallemiales</taxon>
        <taxon>Wallemiaceae</taxon>
        <taxon>Wallemia</taxon>
    </lineage>
</organism>
<keyword evidence="5" id="KW-0325">Glycoprotein</keyword>
<sequence length="504" mass="57307">MKGWIKKAGILTGLIGLNSALEYTPRTLRNSPLLEPSLSTIGTGAQFEQRWFENQIDHFNDSDSRTFNQRYWINDRHYKGDDNPPIFLLEAGETDALVRMDALDRGIVNILSQATGGIAVVLEHRFYGDSLPFSNFTTDNLKYLSYNQTLQDSISFIENFSSVSPYSKTQQSKWITYGGSYAGARAAHLRKLFPDIVYGGIGSSAVTHAEDDYWRYFDMIRLHQDIACVSSINEAVRLVDLILDSPFSYPKDALKTMFGLQGLRDEDFADLITYPLAFIQSLNWDDAISSHKFQSFCQTLTEDSIKKRLLGYTVGSAPYALLRYGQWIQKNLSNKCPADLTPVECFGLPEAVSTEPSTMRAWGYQVCTQWGYFQGSPPATESDAYRHRVVSNRLNLPHTSSYCERDYGIVERPHIDDINKLGDFDTRFPRLAFIDGSADPWREATPHSSRARMRKDTLSQPSVLIKGGTHHWDENGWEDYTSEPKLIRRVHEEAIAFVTSWLEE</sequence>
<dbReference type="InterPro" id="IPR029058">
    <property type="entry name" value="AB_hydrolase_fold"/>
</dbReference>
<evidence type="ECO:0000256" key="1">
    <source>
        <dbReference type="ARBA" id="ARBA00011079"/>
    </source>
</evidence>
<dbReference type="InterPro" id="IPR008758">
    <property type="entry name" value="Peptidase_S28"/>
</dbReference>
<name>A0A4T0FMH2_9BASI</name>
<evidence type="ECO:0000256" key="5">
    <source>
        <dbReference type="ARBA" id="ARBA00023180"/>
    </source>
</evidence>
<keyword evidence="3 6" id="KW-0732">Signal</keyword>
<feature type="signal peptide" evidence="6">
    <location>
        <begin position="1"/>
        <end position="20"/>
    </location>
</feature>
<reference evidence="7 8" key="1">
    <citation type="submission" date="2019-03" db="EMBL/GenBank/DDBJ databases">
        <title>Sequencing 23 genomes of Wallemia ichthyophaga.</title>
        <authorList>
            <person name="Gostincar C."/>
        </authorList>
    </citation>
    <scope>NUCLEOTIDE SEQUENCE [LARGE SCALE GENOMIC DNA]</scope>
    <source>
        <strain evidence="7 8">EXF-5753</strain>
    </source>
</reference>
<gene>
    <name evidence="7" type="ORF">E3P99_02863</name>
</gene>
<evidence type="ECO:0000256" key="6">
    <source>
        <dbReference type="SAM" id="SignalP"/>
    </source>
</evidence>
<dbReference type="AlphaFoldDB" id="A0A4T0FMH2"/>
<evidence type="ECO:0000313" key="7">
    <source>
        <dbReference type="EMBL" id="TIA87976.1"/>
    </source>
</evidence>
<feature type="chain" id="PRO_5020256067" description="Peptidase S28" evidence="6">
    <location>
        <begin position="21"/>
        <end position="504"/>
    </location>
</feature>
<evidence type="ECO:0000256" key="3">
    <source>
        <dbReference type="ARBA" id="ARBA00022729"/>
    </source>
</evidence>
<comment type="similarity">
    <text evidence="1">Belongs to the peptidase S28 family.</text>
</comment>
<evidence type="ECO:0000256" key="4">
    <source>
        <dbReference type="ARBA" id="ARBA00022801"/>
    </source>
</evidence>
<dbReference type="PANTHER" id="PTHR11010">
    <property type="entry name" value="PROTEASE S28 PRO-X CARBOXYPEPTIDASE-RELATED"/>
    <property type="match status" value="1"/>
</dbReference>
<dbReference type="GO" id="GO:0006508">
    <property type="term" value="P:proteolysis"/>
    <property type="evidence" value="ECO:0007669"/>
    <property type="project" value="UniProtKB-KW"/>
</dbReference>
<protein>
    <recommendedName>
        <fullName evidence="9">Peptidase S28</fullName>
    </recommendedName>
</protein>
<dbReference type="GO" id="GO:0008239">
    <property type="term" value="F:dipeptidyl-peptidase activity"/>
    <property type="evidence" value="ECO:0007669"/>
    <property type="project" value="TreeGrafter"/>
</dbReference>
<dbReference type="EMBL" id="SPNW01000044">
    <property type="protein sequence ID" value="TIA87976.1"/>
    <property type="molecule type" value="Genomic_DNA"/>
</dbReference>
<dbReference type="PANTHER" id="PTHR11010:SF117">
    <property type="entry name" value="SERINE PROTEASE 16"/>
    <property type="match status" value="1"/>
</dbReference>
<keyword evidence="8" id="KW-1185">Reference proteome</keyword>
<keyword evidence="4" id="KW-0378">Hydrolase</keyword>
<dbReference type="SUPFAM" id="SSF53474">
    <property type="entry name" value="alpha/beta-Hydrolases"/>
    <property type="match status" value="1"/>
</dbReference>
<accession>A0A4T0FMH2</accession>
<dbReference type="Pfam" id="PF05577">
    <property type="entry name" value="Peptidase_S28"/>
    <property type="match status" value="1"/>
</dbReference>
<proteinExistence type="inferred from homology"/>
<dbReference type="OrthoDB" id="2130629at2759"/>
<evidence type="ECO:0000256" key="2">
    <source>
        <dbReference type="ARBA" id="ARBA00022670"/>
    </source>
</evidence>
<evidence type="ECO:0000313" key="8">
    <source>
        <dbReference type="Proteomes" id="UP000310189"/>
    </source>
</evidence>
<dbReference type="Proteomes" id="UP000310189">
    <property type="component" value="Unassembled WGS sequence"/>
</dbReference>
<comment type="caution">
    <text evidence="7">The sequence shown here is derived from an EMBL/GenBank/DDBJ whole genome shotgun (WGS) entry which is preliminary data.</text>
</comment>
<dbReference type="GO" id="GO:0070008">
    <property type="term" value="F:serine-type exopeptidase activity"/>
    <property type="evidence" value="ECO:0007669"/>
    <property type="project" value="InterPro"/>
</dbReference>
<evidence type="ECO:0008006" key="9">
    <source>
        <dbReference type="Google" id="ProtNLM"/>
    </source>
</evidence>
<dbReference type="Gene3D" id="3.40.50.1820">
    <property type="entry name" value="alpha/beta hydrolase"/>
    <property type="match status" value="2"/>
</dbReference>